<dbReference type="SMART" id="SM00448">
    <property type="entry name" value="REC"/>
    <property type="match status" value="1"/>
</dbReference>
<evidence type="ECO:0000259" key="9">
    <source>
        <dbReference type="PROSITE" id="PS50109"/>
    </source>
</evidence>
<evidence type="ECO:0000259" key="12">
    <source>
        <dbReference type="PROSITE" id="PS50894"/>
    </source>
</evidence>
<name>Q2INK7_ANADE</name>
<dbReference type="PANTHER" id="PTHR43395:SF1">
    <property type="entry name" value="CHEMOTAXIS PROTEIN CHEA"/>
    <property type="match status" value="1"/>
</dbReference>
<reference evidence="13" key="1">
    <citation type="submission" date="2006-01" db="EMBL/GenBank/DDBJ databases">
        <title>Complete sequence of Anaeromyxobacter dehalogenans 2CP-C.</title>
        <authorList>
            <consortium name="US DOE Joint Genome Institute"/>
            <person name="Copeland A."/>
            <person name="Lucas S."/>
            <person name="Lapidus A."/>
            <person name="Barry K."/>
            <person name="Detter J.C."/>
            <person name="Glavina T."/>
            <person name="Hammon N."/>
            <person name="Israni S."/>
            <person name="Pitluck S."/>
            <person name="Brettin T."/>
            <person name="Bruce D."/>
            <person name="Han C."/>
            <person name="Tapia R."/>
            <person name="Gilna P."/>
            <person name="Kiss H."/>
            <person name="Schmutz J."/>
            <person name="Larimer F."/>
            <person name="Land M."/>
            <person name="Kyrpides N."/>
            <person name="Anderson I."/>
            <person name="Sanford R.A."/>
            <person name="Ritalahti K.M."/>
            <person name="Thomas H.S."/>
            <person name="Kirby J.R."/>
            <person name="Zhulin I.B."/>
            <person name="Loeffler F.E."/>
            <person name="Richardson P."/>
        </authorList>
    </citation>
    <scope>NUCLEOTIDE SEQUENCE</scope>
    <source>
        <strain evidence="13">2CP-C</strain>
    </source>
</reference>
<dbReference type="Pfam" id="PF00072">
    <property type="entry name" value="Response_reg"/>
    <property type="match status" value="1"/>
</dbReference>
<feature type="modified residue" description="Phosphohistidine" evidence="6">
    <location>
        <position position="51"/>
    </location>
</feature>
<dbReference type="Gene3D" id="3.40.50.2300">
    <property type="match status" value="1"/>
</dbReference>
<dbReference type="InterPro" id="IPR003594">
    <property type="entry name" value="HATPase_dom"/>
</dbReference>
<keyword evidence="5 13" id="KW-0418">Kinase</keyword>
<dbReference type="SMART" id="SM00387">
    <property type="entry name" value="HATPase_c"/>
    <property type="match status" value="1"/>
</dbReference>
<dbReference type="EMBL" id="CP000251">
    <property type="protein sequence ID" value="ABC80389.1"/>
    <property type="molecule type" value="Genomic_DNA"/>
</dbReference>
<dbReference type="InterPro" id="IPR036890">
    <property type="entry name" value="HATPase_C_sf"/>
</dbReference>
<dbReference type="Gene3D" id="2.30.30.40">
    <property type="entry name" value="SH3 Domains"/>
    <property type="match status" value="1"/>
</dbReference>
<dbReference type="GO" id="GO:0006935">
    <property type="term" value="P:chemotaxis"/>
    <property type="evidence" value="ECO:0007669"/>
    <property type="project" value="InterPro"/>
</dbReference>
<evidence type="ECO:0000259" key="10">
    <source>
        <dbReference type="PROSITE" id="PS50110"/>
    </source>
</evidence>
<dbReference type="PANTHER" id="PTHR43395">
    <property type="entry name" value="SENSOR HISTIDINE KINASE CHEA"/>
    <property type="match status" value="1"/>
</dbReference>
<dbReference type="Pfam" id="PF02518">
    <property type="entry name" value="HATPase_c"/>
    <property type="match status" value="1"/>
</dbReference>
<evidence type="ECO:0000256" key="7">
    <source>
        <dbReference type="PROSITE-ProRule" id="PRU00169"/>
    </source>
</evidence>
<feature type="domain" description="Histidine kinase" evidence="9">
    <location>
        <begin position="234"/>
        <end position="478"/>
    </location>
</feature>
<feature type="domain" description="CheW-like" evidence="11">
    <location>
        <begin position="480"/>
        <end position="613"/>
    </location>
</feature>
<evidence type="ECO:0000256" key="1">
    <source>
        <dbReference type="ARBA" id="ARBA00000085"/>
    </source>
</evidence>
<dbReference type="InterPro" id="IPR004358">
    <property type="entry name" value="Sig_transdc_His_kin-like_C"/>
</dbReference>
<dbReference type="GO" id="GO:0000155">
    <property type="term" value="F:phosphorelay sensor kinase activity"/>
    <property type="evidence" value="ECO:0007669"/>
    <property type="project" value="UniProtKB-ARBA"/>
</dbReference>
<dbReference type="AlphaFoldDB" id="Q2INK7"/>
<dbReference type="eggNOG" id="COG0643">
    <property type="taxonomic scope" value="Bacteria"/>
</dbReference>
<dbReference type="CDD" id="cd00088">
    <property type="entry name" value="HPT"/>
    <property type="match status" value="1"/>
</dbReference>
<evidence type="ECO:0000256" key="6">
    <source>
        <dbReference type="PROSITE-ProRule" id="PRU00110"/>
    </source>
</evidence>
<dbReference type="KEGG" id="ade:Adeh_0613"/>
<feature type="domain" description="Response regulatory" evidence="10">
    <location>
        <begin position="629"/>
        <end position="745"/>
    </location>
</feature>
<comment type="catalytic activity">
    <reaction evidence="1">
        <text>ATP + protein L-histidine = ADP + protein N-phospho-L-histidine.</text>
        <dbReference type="EC" id="2.7.13.3"/>
    </reaction>
</comment>
<evidence type="ECO:0000313" key="13">
    <source>
        <dbReference type="EMBL" id="ABC80389.1"/>
    </source>
</evidence>
<dbReference type="Proteomes" id="UP000001935">
    <property type="component" value="Chromosome"/>
</dbReference>
<feature type="modified residue" description="4-aspartylphosphate" evidence="7">
    <location>
        <position position="678"/>
    </location>
</feature>
<dbReference type="RefSeq" id="WP_011419672.1">
    <property type="nucleotide sequence ID" value="NC_007760.1"/>
</dbReference>
<dbReference type="SUPFAM" id="SSF50341">
    <property type="entry name" value="CheW-like"/>
    <property type="match status" value="1"/>
</dbReference>
<feature type="region of interest" description="Disordered" evidence="8">
    <location>
        <begin position="143"/>
        <end position="181"/>
    </location>
</feature>
<dbReference type="PROSITE" id="PS50110">
    <property type="entry name" value="RESPONSE_REGULATORY"/>
    <property type="match status" value="1"/>
</dbReference>
<dbReference type="SMART" id="SM00260">
    <property type="entry name" value="CheW"/>
    <property type="match status" value="1"/>
</dbReference>
<dbReference type="OrthoDB" id="9803176at2"/>
<evidence type="ECO:0000313" key="14">
    <source>
        <dbReference type="Proteomes" id="UP000001935"/>
    </source>
</evidence>
<evidence type="ECO:0000256" key="3">
    <source>
        <dbReference type="ARBA" id="ARBA00022553"/>
    </source>
</evidence>
<dbReference type="FunFam" id="3.30.565.10:FF:000016">
    <property type="entry name" value="Chemotaxis protein CheA, putative"/>
    <property type="match status" value="1"/>
</dbReference>
<dbReference type="SUPFAM" id="SSF47226">
    <property type="entry name" value="Histidine-containing phosphotransfer domain, HPT domain"/>
    <property type="match status" value="1"/>
</dbReference>
<dbReference type="InterPro" id="IPR036641">
    <property type="entry name" value="HPT_dom_sf"/>
</dbReference>
<evidence type="ECO:0000256" key="8">
    <source>
        <dbReference type="SAM" id="MobiDB-lite"/>
    </source>
</evidence>
<dbReference type="Pfam" id="PF01627">
    <property type="entry name" value="Hpt"/>
    <property type="match status" value="1"/>
</dbReference>
<dbReference type="InterPro" id="IPR001789">
    <property type="entry name" value="Sig_transdc_resp-reg_receiver"/>
</dbReference>
<gene>
    <name evidence="13" type="ordered locus">Adeh_0613</name>
</gene>
<dbReference type="InterPro" id="IPR005467">
    <property type="entry name" value="His_kinase_dom"/>
</dbReference>
<protein>
    <recommendedName>
        <fullName evidence="2">histidine kinase</fullName>
        <ecNumber evidence="2">2.7.13.3</ecNumber>
    </recommendedName>
</protein>
<dbReference type="PROSITE" id="PS50894">
    <property type="entry name" value="HPT"/>
    <property type="match status" value="1"/>
</dbReference>
<dbReference type="Gene3D" id="1.20.120.160">
    <property type="entry name" value="HPT domain"/>
    <property type="match status" value="1"/>
</dbReference>
<dbReference type="InterPro" id="IPR036061">
    <property type="entry name" value="CheW-like_dom_sf"/>
</dbReference>
<dbReference type="eggNOG" id="COG0745">
    <property type="taxonomic scope" value="Bacteria"/>
</dbReference>
<dbReference type="PROSITE" id="PS50851">
    <property type="entry name" value="CHEW"/>
    <property type="match status" value="1"/>
</dbReference>
<dbReference type="STRING" id="290397.Adeh_0613"/>
<dbReference type="eggNOG" id="COG2198">
    <property type="taxonomic scope" value="Bacteria"/>
</dbReference>
<dbReference type="InterPro" id="IPR011006">
    <property type="entry name" value="CheY-like_superfamily"/>
</dbReference>
<evidence type="ECO:0000256" key="4">
    <source>
        <dbReference type="ARBA" id="ARBA00022679"/>
    </source>
</evidence>
<evidence type="ECO:0000256" key="2">
    <source>
        <dbReference type="ARBA" id="ARBA00012438"/>
    </source>
</evidence>
<dbReference type="Pfam" id="PF01584">
    <property type="entry name" value="CheW"/>
    <property type="match status" value="1"/>
</dbReference>
<feature type="domain" description="HPt" evidence="12">
    <location>
        <begin position="4"/>
        <end position="105"/>
    </location>
</feature>
<proteinExistence type="predicted"/>
<dbReference type="SUPFAM" id="SSF52172">
    <property type="entry name" value="CheY-like"/>
    <property type="match status" value="1"/>
</dbReference>
<dbReference type="InterPro" id="IPR002545">
    <property type="entry name" value="CheW-lke_dom"/>
</dbReference>
<organism evidence="13 14">
    <name type="scientific">Anaeromyxobacter dehalogenans (strain 2CP-C)</name>
    <dbReference type="NCBI Taxonomy" id="290397"/>
    <lineage>
        <taxon>Bacteria</taxon>
        <taxon>Pseudomonadati</taxon>
        <taxon>Myxococcota</taxon>
        <taxon>Myxococcia</taxon>
        <taxon>Myxococcales</taxon>
        <taxon>Cystobacterineae</taxon>
        <taxon>Anaeromyxobacteraceae</taxon>
        <taxon>Anaeromyxobacter</taxon>
    </lineage>
</organism>
<dbReference type="PROSITE" id="PS50109">
    <property type="entry name" value="HIS_KIN"/>
    <property type="match status" value="1"/>
</dbReference>
<dbReference type="InterPro" id="IPR008207">
    <property type="entry name" value="Sig_transdc_His_kin_Hpt_dom"/>
</dbReference>
<keyword evidence="4" id="KW-0808">Transferase</keyword>
<dbReference type="Gene3D" id="3.30.565.10">
    <property type="entry name" value="Histidine kinase-like ATPase, C-terminal domain"/>
    <property type="match status" value="1"/>
</dbReference>
<dbReference type="SUPFAM" id="SSF55874">
    <property type="entry name" value="ATPase domain of HSP90 chaperone/DNA topoisomerase II/histidine kinase"/>
    <property type="match status" value="1"/>
</dbReference>
<evidence type="ECO:0000259" key="11">
    <source>
        <dbReference type="PROSITE" id="PS50851"/>
    </source>
</evidence>
<dbReference type="PRINTS" id="PR00344">
    <property type="entry name" value="BCTRLSENSOR"/>
</dbReference>
<dbReference type="SMART" id="SM00073">
    <property type="entry name" value="HPT"/>
    <property type="match status" value="1"/>
</dbReference>
<accession>Q2INK7</accession>
<feature type="compositionally biased region" description="Basic and acidic residues" evidence="8">
    <location>
        <begin position="169"/>
        <end position="181"/>
    </location>
</feature>
<dbReference type="HOGENOM" id="CLU_000650_2_1_7"/>
<keyword evidence="3 7" id="KW-0597">Phosphoprotein</keyword>
<sequence>MGISEEIRQKLLPRFRETTADRVEKISAALLEIERGAATPEVREELARELHTLKGEARMMGFAGISTVVHAAEDLLKALPAERPGDRIDALLSACDTILPMLDAPADGGAAATALAERMRALISGAPAPEAPVAPAAAPAAAAPAPASAPPAPPVAAADPAAPPTAAPHAEEAPRAELRGDKPAASIRVDVDRLDEIAALAGDVMVEGARAMRRSKDLVGLFARWARISDRVVALAERVRDPRTAKMVEQIEGDVHLLRSDTFRFARVHSEAASSAHAQLGQLSERIGEARLIPLSGVLAGFPRAVRDMAHEQAKEVECVVRGAETGVDKSILLSLNDPLVHLVRNSVDHGVEAPDERERAGKPRAGRITISARTDGDLLAVTVDDDGRGITPAAVRAAALRKGLIGEQQAASLSSRAALDLIFTPGFSTREQAGETSGRGVGLDVVRKRVTSLGGSVTVESSPGKGTRFTLRMPQSLSLMKVLLVRIDDDVYGVPAVDVDSVGRLDPKDTTEVAGIRAVRYRNRLMPVVALGPLLSLNGGPRTQRPMVVYVSHGTEGAAVVVDGLHGEREVAVKAPGAFLKGMRFVTGAAALEDGRVAVLLSTPDLVNAARRLASPAMTRGRDRRRLRILLVDDSAIAREAEAALLRSLGHEVDEAVDGEDGWARLQNGQYHLLVTDVQMPVLDGIDLTRRVKATPRFVKLPIVIMSSLSAPEERRRGVDAGADAYLVKGELDAESLAVTLERLCGVPT</sequence>
<dbReference type="EC" id="2.7.13.3" evidence="2"/>
<dbReference type="InterPro" id="IPR051315">
    <property type="entry name" value="Bact_Chemotaxis_CheA"/>
</dbReference>
<evidence type="ECO:0000256" key="5">
    <source>
        <dbReference type="ARBA" id="ARBA00022777"/>
    </source>
</evidence>